<dbReference type="SUPFAM" id="SSF117281">
    <property type="entry name" value="Kelch motif"/>
    <property type="match status" value="1"/>
</dbReference>
<gene>
    <name evidence="2" type="ORF">RFI_26307</name>
</gene>
<dbReference type="EMBL" id="ASPP01022812">
    <property type="protein sequence ID" value="ETO11069.1"/>
    <property type="molecule type" value="Genomic_DNA"/>
</dbReference>
<evidence type="ECO:0000313" key="2">
    <source>
        <dbReference type="EMBL" id="ETO11069.1"/>
    </source>
</evidence>
<feature type="non-terminal residue" evidence="2">
    <location>
        <position position="205"/>
    </location>
</feature>
<comment type="caution">
    <text evidence="2">The sequence shown here is derived from an EMBL/GenBank/DDBJ whole genome shotgun (WGS) entry which is preliminary data.</text>
</comment>
<proteinExistence type="predicted"/>
<dbReference type="Gene3D" id="2.120.10.80">
    <property type="entry name" value="Kelch-type beta propeller"/>
    <property type="match status" value="1"/>
</dbReference>
<sequence>MGSQTTTQNSPETETERSQQLTTHSQTLKELPTTQDSSESETEQSRQLTTYFQIFKELSITQNSPEAETERSQQLTTHSQTLKELPITQSSQKRETEQSQQSNTHFQTLKELPTPLSQSPCVLHKNELLICGGASQRACYSYHTLKNEYKLICEYPSDVYLSGHCVVKLVDSNSNNDKDNNQITLLSFGGYNKDTRHTLVMKYIS</sequence>
<feature type="region of interest" description="Disordered" evidence="1">
    <location>
        <begin position="1"/>
        <end position="47"/>
    </location>
</feature>
<organism evidence="2 3">
    <name type="scientific">Reticulomyxa filosa</name>
    <dbReference type="NCBI Taxonomy" id="46433"/>
    <lineage>
        <taxon>Eukaryota</taxon>
        <taxon>Sar</taxon>
        <taxon>Rhizaria</taxon>
        <taxon>Retaria</taxon>
        <taxon>Foraminifera</taxon>
        <taxon>Monothalamids</taxon>
        <taxon>Reticulomyxidae</taxon>
        <taxon>Reticulomyxa</taxon>
    </lineage>
</organism>
<evidence type="ECO:0000256" key="1">
    <source>
        <dbReference type="SAM" id="MobiDB-lite"/>
    </source>
</evidence>
<dbReference type="AlphaFoldDB" id="X6MB34"/>
<protein>
    <submittedName>
        <fullName evidence="2">Uncharacterized protein</fullName>
    </submittedName>
</protein>
<dbReference type="InterPro" id="IPR015915">
    <property type="entry name" value="Kelch-typ_b-propeller"/>
</dbReference>
<feature type="compositionally biased region" description="Polar residues" evidence="1">
    <location>
        <begin position="61"/>
        <end position="91"/>
    </location>
</feature>
<reference evidence="2 3" key="1">
    <citation type="journal article" date="2013" name="Curr. Biol.">
        <title>The Genome of the Foraminiferan Reticulomyxa filosa.</title>
        <authorList>
            <person name="Glockner G."/>
            <person name="Hulsmann N."/>
            <person name="Schleicher M."/>
            <person name="Noegel A.A."/>
            <person name="Eichinger L."/>
            <person name="Gallinger C."/>
            <person name="Pawlowski J."/>
            <person name="Sierra R."/>
            <person name="Euteneuer U."/>
            <person name="Pillet L."/>
            <person name="Moustafa A."/>
            <person name="Platzer M."/>
            <person name="Groth M."/>
            <person name="Szafranski K."/>
            <person name="Schliwa M."/>
        </authorList>
    </citation>
    <scope>NUCLEOTIDE SEQUENCE [LARGE SCALE GENOMIC DNA]</scope>
</reference>
<accession>X6MB34</accession>
<name>X6MB34_RETFI</name>
<feature type="region of interest" description="Disordered" evidence="1">
    <location>
        <begin position="61"/>
        <end position="105"/>
    </location>
</feature>
<evidence type="ECO:0000313" key="3">
    <source>
        <dbReference type="Proteomes" id="UP000023152"/>
    </source>
</evidence>
<keyword evidence="3" id="KW-1185">Reference proteome</keyword>
<feature type="compositionally biased region" description="Polar residues" evidence="1">
    <location>
        <begin position="1"/>
        <end position="28"/>
    </location>
</feature>
<dbReference type="Proteomes" id="UP000023152">
    <property type="component" value="Unassembled WGS sequence"/>
</dbReference>